<sequence>MLSNKNYYNICTEITLLKTIQYSSLPIPVQRLLTENDINQNIFDECKTIYYKNVMMMRQSVFVERLVDVGEEPCFVSILYFLKIQNIWKAVVEHLQVVGFNETLWAYEIEFCKTLDLLDLDQLLHILLHGLDIYYVQGSAYVNVLSQEEIDGATLARLPYDEVCILFPKLKDRILFTEKRDLLIKQCNNIVNEQLDDGDILNQSSKQTFDTCTTSQAITSTQDLLNNPSLSSNSMNSDAFDAASNIDDEVNHDETDDLEEPQQNLPTDFAFSSLPEEIQVIIDENELMKLRGHTNHRRILLNFVFKAVATTYNLLYPKANDYFLITQALLKALNISTTDANAAIYVSTIMDESDVEQLIITMNEGIENETIHNDELITLWKKRLVIMFEEVKMIENIDIEQNVNEILPRLFDKLPNNSLFVMGEITTVGSEQQKNLYSYFIFSLCLDLLPIRVIKLLCKQFNQSISHILVDNEPIVPAPCIKVTNEKFELYLDWNLIIRTTSPTTALALLLSLYNVFAIKFAKNNHTSHLLYAVFFQNGDELGKNLGITLNSWYFTFEDRVKHSQIQATNVIDSVNMPSTSNLQVHSTSATTTEIIQSSIILNNKENQSPISPQSIPLIIDEQEEQQQSDNPLMQEHEPEQTDIAIETPSISSISSRIKAKSNTKTKSRTSSNSQNAALRDATNKEETSTALAKNKKRKLPPSPPQQQQRKQSSRLIAKRSRQDDSPF</sequence>
<reference evidence="2" key="1">
    <citation type="submission" date="2021-02" db="EMBL/GenBank/DDBJ databases">
        <authorList>
            <person name="Nowell W R."/>
        </authorList>
    </citation>
    <scope>NUCLEOTIDE SEQUENCE</scope>
</reference>
<organism evidence="2 3">
    <name type="scientific">Adineta steineri</name>
    <dbReference type="NCBI Taxonomy" id="433720"/>
    <lineage>
        <taxon>Eukaryota</taxon>
        <taxon>Metazoa</taxon>
        <taxon>Spiralia</taxon>
        <taxon>Gnathifera</taxon>
        <taxon>Rotifera</taxon>
        <taxon>Eurotatoria</taxon>
        <taxon>Bdelloidea</taxon>
        <taxon>Adinetida</taxon>
        <taxon>Adinetidae</taxon>
        <taxon>Adineta</taxon>
    </lineage>
</organism>
<comment type="caution">
    <text evidence="2">The sequence shown here is derived from an EMBL/GenBank/DDBJ whole genome shotgun (WGS) entry which is preliminary data.</text>
</comment>
<dbReference type="Proteomes" id="UP000663845">
    <property type="component" value="Unassembled WGS sequence"/>
</dbReference>
<dbReference type="AlphaFoldDB" id="A0A815PTS5"/>
<proteinExistence type="predicted"/>
<evidence type="ECO:0000313" key="2">
    <source>
        <dbReference type="EMBL" id="CAF1453005.1"/>
    </source>
</evidence>
<name>A0A815PTS5_9BILA</name>
<evidence type="ECO:0000256" key="1">
    <source>
        <dbReference type="SAM" id="MobiDB-lite"/>
    </source>
</evidence>
<feature type="compositionally biased region" description="Basic residues" evidence="1">
    <location>
        <begin position="658"/>
        <end position="668"/>
    </location>
</feature>
<gene>
    <name evidence="2" type="ORF">JYZ213_LOCUS40800</name>
</gene>
<feature type="region of interest" description="Disordered" evidence="1">
    <location>
        <begin position="624"/>
        <end position="728"/>
    </location>
</feature>
<evidence type="ECO:0000313" key="3">
    <source>
        <dbReference type="Proteomes" id="UP000663845"/>
    </source>
</evidence>
<feature type="compositionally biased region" description="Low complexity" evidence="1">
    <location>
        <begin position="644"/>
        <end position="657"/>
    </location>
</feature>
<accession>A0A815PTS5</accession>
<feature type="compositionally biased region" description="Low complexity" evidence="1">
    <location>
        <begin position="706"/>
        <end position="716"/>
    </location>
</feature>
<dbReference type="EMBL" id="CAJNOG010001548">
    <property type="protein sequence ID" value="CAF1453005.1"/>
    <property type="molecule type" value="Genomic_DNA"/>
</dbReference>
<protein>
    <submittedName>
        <fullName evidence="2">Uncharacterized protein</fullName>
    </submittedName>
</protein>